<dbReference type="AlphaFoldDB" id="A0A9W9YYC7"/>
<dbReference type="SUPFAM" id="SSF49265">
    <property type="entry name" value="Fibronectin type III"/>
    <property type="match status" value="1"/>
</dbReference>
<keyword evidence="1" id="KW-0472">Membrane</keyword>
<reference evidence="2" key="1">
    <citation type="submission" date="2023-01" db="EMBL/GenBank/DDBJ databases">
        <title>Genome assembly of the deep-sea coral Lophelia pertusa.</title>
        <authorList>
            <person name="Herrera S."/>
            <person name="Cordes E."/>
        </authorList>
    </citation>
    <scope>NUCLEOTIDE SEQUENCE</scope>
    <source>
        <strain evidence="2">USNM1676648</strain>
        <tissue evidence="2">Polyp</tissue>
    </source>
</reference>
<keyword evidence="1" id="KW-0812">Transmembrane</keyword>
<feature type="transmembrane region" description="Helical" evidence="1">
    <location>
        <begin position="87"/>
        <end position="111"/>
    </location>
</feature>
<keyword evidence="3" id="KW-1185">Reference proteome</keyword>
<keyword evidence="1" id="KW-1133">Transmembrane helix</keyword>
<evidence type="ECO:0000256" key="1">
    <source>
        <dbReference type="SAM" id="Phobius"/>
    </source>
</evidence>
<organism evidence="2 3">
    <name type="scientific">Desmophyllum pertusum</name>
    <dbReference type="NCBI Taxonomy" id="174260"/>
    <lineage>
        <taxon>Eukaryota</taxon>
        <taxon>Metazoa</taxon>
        <taxon>Cnidaria</taxon>
        <taxon>Anthozoa</taxon>
        <taxon>Hexacorallia</taxon>
        <taxon>Scleractinia</taxon>
        <taxon>Caryophylliina</taxon>
        <taxon>Caryophylliidae</taxon>
        <taxon>Desmophyllum</taxon>
    </lineage>
</organism>
<comment type="caution">
    <text evidence="2">The sequence shown here is derived from an EMBL/GenBank/DDBJ whole genome shotgun (WGS) entry which is preliminary data.</text>
</comment>
<proteinExistence type="predicted"/>
<dbReference type="Proteomes" id="UP001163046">
    <property type="component" value="Unassembled WGS sequence"/>
</dbReference>
<protein>
    <submittedName>
        <fullName evidence="2">Uncharacterized protein</fullName>
    </submittedName>
</protein>
<evidence type="ECO:0000313" key="2">
    <source>
        <dbReference type="EMBL" id="KAJ7371868.1"/>
    </source>
</evidence>
<dbReference type="InterPro" id="IPR036116">
    <property type="entry name" value="FN3_sf"/>
</dbReference>
<evidence type="ECO:0000313" key="3">
    <source>
        <dbReference type="Proteomes" id="UP001163046"/>
    </source>
</evidence>
<accession>A0A9W9YYC7</accession>
<dbReference type="OrthoDB" id="5981765at2759"/>
<gene>
    <name evidence="2" type="ORF">OS493_022585</name>
</gene>
<sequence>MEGPSYSILSKRIVNDAEWTRLVNITDISVRVYIVKVKKAEEYEFVVTATNTYGESSMKDKIKRIKLLEVSTKAPENQTGSSCDKTILHIVYVSVILLLLIIIILLLIFIVRRMHSRTEKMNVHDAGSSLLWYDLTQKYIVFE</sequence>
<name>A0A9W9YYC7_9CNID</name>
<dbReference type="EMBL" id="MU826841">
    <property type="protein sequence ID" value="KAJ7371868.1"/>
    <property type="molecule type" value="Genomic_DNA"/>
</dbReference>